<dbReference type="GO" id="GO:0016787">
    <property type="term" value="F:hydrolase activity"/>
    <property type="evidence" value="ECO:0007669"/>
    <property type="project" value="UniProtKB-KW"/>
</dbReference>
<gene>
    <name evidence="10" type="ORF">ACAOBT_LOCUS3803</name>
</gene>
<comment type="cofactor">
    <cofactor evidence="1">
        <name>a divalent metal cation</name>
        <dbReference type="ChEBI" id="CHEBI:60240"/>
    </cofactor>
</comment>
<organism evidence="10 11">
    <name type="scientific">Acanthoscelides obtectus</name>
    <name type="common">Bean weevil</name>
    <name type="synonym">Bruchus obtectus</name>
    <dbReference type="NCBI Taxonomy" id="200917"/>
    <lineage>
        <taxon>Eukaryota</taxon>
        <taxon>Metazoa</taxon>
        <taxon>Ecdysozoa</taxon>
        <taxon>Arthropoda</taxon>
        <taxon>Hexapoda</taxon>
        <taxon>Insecta</taxon>
        <taxon>Pterygota</taxon>
        <taxon>Neoptera</taxon>
        <taxon>Endopterygota</taxon>
        <taxon>Coleoptera</taxon>
        <taxon>Polyphaga</taxon>
        <taxon>Cucujiformia</taxon>
        <taxon>Chrysomeloidea</taxon>
        <taxon>Chrysomelidae</taxon>
        <taxon>Bruchinae</taxon>
        <taxon>Bruchini</taxon>
        <taxon>Acanthoscelides</taxon>
    </lineage>
</organism>
<evidence type="ECO:0000256" key="5">
    <source>
        <dbReference type="ARBA" id="ARBA00022723"/>
    </source>
</evidence>
<comment type="caution">
    <text evidence="10">The sequence shown here is derived from an EMBL/GenBank/DDBJ whole genome shotgun (WGS) entry which is preliminary data.</text>
</comment>
<dbReference type="PANTHER" id="PTHR22930:SF269">
    <property type="entry name" value="NUCLEASE HARBI1-LIKE PROTEIN"/>
    <property type="match status" value="1"/>
</dbReference>
<evidence type="ECO:0000259" key="9">
    <source>
        <dbReference type="Pfam" id="PF13359"/>
    </source>
</evidence>
<proteinExistence type="inferred from homology"/>
<name>A0A9P0JV51_ACAOB</name>
<comment type="similarity">
    <text evidence="3">Belongs to the HARBI1 family.</text>
</comment>
<keyword evidence="6" id="KW-0378">Hydrolase</keyword>
<accession>A0A9P0JV51</accession>
<dbReference type="GO" id="GO:0004518">
    <property type="term" value="F:nuclease activity"/>
    <property type="evidence" value="ECO:0007669"/>
    <property type="project" value="UniProtKB-KW"/>
</dbReference>
<evidence type="ECO:0000256" key="1">
    <source>
        <dbReference type="ARBA" id="ARBA00001968"/>
    </source>
</evidence>
<evidence type="ECO:0000313" key="11">
    <source>
        <dbReference type="Proteomes" id="UP001152888"/>
    </source>
</evidence>
<sequence>MLSDFVKEPSRKFENFCRMAPEDYNYLMNKIGPIIAKQDTHMRKCIPLPRTSSDWLRIEKGFRRTWNFPHCLGAIDGKHVLIQSPIHSGSEFINYHKTFSVVLMALVDADYNFIFVDCGCQGRISDGGVYRNTNLYKQICRKELGFPPPDCLPLKVTPLPYVFVADSAFALTENMMKPYAGTHNKGSKERVFNYRLSRARRIVENVFGIMSAVFRVLRKPMLLQPDIVTDIVMTCALLHNFLRRSKRSRLIYTPPGSFDTENDDGEIQPGSWRDDQNGVASLLPLQNRPRRAPLSAKNIRDQLAEYFITNGAVAWQNNY</sequence>
<evidence type="ECO:0000256" key="8">
    <source>
        <dbReference type="SAM" id="MobiDB-lite"/>
    </source>
</evidence>
<protein>
    <recommendedName>
        <fullName evidence="9">DDE Tnp4 domain-containing protein</fullName>
    </recommendedName>
</protein>
<reference evidence="10" key="1">
    <citation type="submission" date="2022-03" db="EMBL/GenBank/DDBJ databases">
        <authorList>
            <person name="Sayadi A."/>
        </authorList>
    </citation>
    <scope>NUCLEOTIDE SEQUENCE</scope>
</reference>
<evidence type="ECO:0000256" key="3">
    <source>
        <dbReference type="ARBA" id="ARBA00006958"/>
    </source>
</evidence>
<evidence type="ECO:0000256" key="4">
    <source>
        <dbReference type="ARBA" id="ARBA00022722"/>
    </source>
</evidence>
<keyword evidence="5" id="KW-0479">Metal-binding</keyword>
<comment type="subcellular location">
    <subcellularLocation>
        <location evidence="2">Nucleus</location>
    </subcellularLocation>
</comment>
<keyword evidence="4" id="KW-0540">Nuclease</keyword>
<dbReference type="GO" id="GO:0005634">
    <property type="term" value="C:nucleus"/>
    <property type="evidence" value="ECO:0007669"/>
    <property type="project" value="UniProtKB-SubCell"/>
</dbReference>
<evidence type="ECO:0000256" key="2">
    <source>
        <dbReference type="ARBA" id="ARBA00004123"/>
    </source>
</evidence>
<evidence type="ECO:0000256" key="7">
    <source>
        <dbReference type="ARBA" id="ARBA00023242"/>
    </source>
</evidence>
<dbReference type="EMBL" id="CAKOFQ010006690">
    <property type="protein sequence ID" value="CAH1960815.1"/>
    <property type="molecule type" value="Genomic_DNA"/>
</dbReference>
<evidence type="ECO:0000313" key="10">
    <source>
        <dbReference type="EMBL" id="CAH1960815.1"/>
    </source>
</evidence>
<dbReference type="PANTHER" id="PTHR22930">
    <property type="match status" value="1"/>
</dbReference>
<dbReference type="InterPro" id="IPR027806">
    <property type="entry name" value="HARBI1_dom"/>
</dbReference>
<dbReference type="Proteomes" id="UP001152888">
    <property type="component" value="Unassembled WGS sequence"/>
</dbReference>
<dbReference type="InterPro" id="IPR045249">
    <property type="entry name" value="HARBI1-like"/>
</dbReference>
<feature type="region of interest" description="Disordered" evidence="8">
    <location>
        <begin position="253"/>
        <end position="275"/>
    </location>
</feature>
<keyword evidence="7" id="KW-0539">Nucleus</keyword>
<keyword evidence="11" id="KW-1185">Reference proteome</keyword>
<dbReference type="GO" id="GO:0046872">
    <property type="term" value="F:metal ion binding"/>
    <property type="evidence" value="ECO:0007669"/>
    <property type="project" value="UniProtKB-KW"/>
</dbReference>
<evidence type="ECO:0000256" key="6">
    <source>
        <dbReference type="ARBA" id="ARBA00022801"/>
    </source>
</evidence>
<dbReference type="AlphaFoldDB" id="A0A9P0JV51"/>
<dbReference type="OrthoDB" id="8189124at2759"/>
<dbReference type="Pfam" id="PF13359">
    <property type="entry name" value="DDE_Tnp_4"/>
    <property type="match status" value="1"/>
</dbReference>
<feature type="domain" description="DDE Tnp4" evidence="9">
    <location>
        <begin position="75"/>
        <end position="240"/>
    </location>
</feature>